<dbReference type="InterPro" id="IPR051710">
    <property type="entry name" value="Phosphatase_SH3-domain"/>
</dbReference>
<dbReference type="PANTHER" id="PTHR16469:SF49">
    <property type="entry name" value="PHOSPHOGLYCERATE MUTASE FAMILY PROTEIN"/>
    <property type="match status" value="1"/>
</dbReference>
<dbReference type="PANTHER" id="PTHR16469">
    <property type="entry name" value="UBIQUITIN-ASSOCIATED AND SH3 DOMAIN-CONTAINING BA-RELATED"/>
    <property type="match status" value="1"/>
</dbReference>
<dbReference type="AlphaFoldDB" id="A0A392NJX6"/>
<dbReference type="InterPro" id="IPR029033">
    <property type="entry name" value="His_PPase_superfam"/>
</dbReference>
<gene>
    <name evidence="1" type="ORF">A2U01_0020400</name>
</gene>
<evidence type="ECO:0000313" key="1">
    <source>
        <dbReference type="EMBL" id="MCH99388.1"/>
    </source>
</evidence>
<dbReference type="Proteomes" id="UP000265520">
    <property type="component" value="Unassembled WGS sequence"/>
</dbReference>
<dbReference type="Pfam" id="PF00300">
    <property type="entry name" value="His_Phos_1"/>
    <property type="match status" value="1"/>
</dbReference>
<dbReference type="CDD" id="cd07067">
    <property type="entry name" value="HP_PGM_like"/>
    <property type="match status" value="1"/>
</dbReference>
<dbReference type="SUPFAM" id="SSF53254">
    <property type="entry name" value="Phosphoglycerate mutase-like"/>
    <property type="match status" value="1"/>
</dbReference>
<proteinExistence type="predicted"/>
<evidence type="ECO:0000313" key="2">
    <source>
        <dbReference type="Proteomes" id="UP000265520"/>
    </source>
</evidence>
<dbReference type="EMBL" id="LXQA010040161">
    <property type="protein sequence ID" value="MCH99388.1"/>
    <property type="molecule type" value="Genomic_DNA"/>
</dbReference>
<protein>
    <submittedName>
        <fullName evidence="1">Phosphoglycerate mutase family protein</fullName>
    </submittedName>
</protein>
<name>A0A392NJX6_9FABA</name>
<reference evidence="1 2" key="1">
    <citation type="journal article" date="2018" name="Front. Plant Sci.">
        <title>Red Clover (Trifolium pratense) and Zigzag Clover (T. medium) - A Picture of Genomic Similarities and Differences.</title>
        <authorList>
            <person name="Dluhosova J."/>
            <person name="Istvanek J."/>
            <person name="Nedelnik J."/>
            <person name="Repkova J."/>
        </authorList>
    </citation>
    <scope>NUCLEOTIDE SEQUENCE [LARGE SCALE GENOMIC DNA]</scope>
    <source>
        <strain evidence="2">cv. 10/8</strain>
        <tissue evidence="1">Leaf</tissue>
    </source>
</reference>
<feature type="non-terminal residue" evidence="1">
    <location>
        <position position="150"/>
    </location>
</feature>
<accession>A0A392NJX6</accession>
<sequence>MRHGERLDNIDHLWASTASRPWDPPLAQAGRIRAFQMGRGIQQSLKYPIHRVFVSPFLRCVQTVVELIAAFPTINDDLETDIGEDNFIDNSKVKVSIEYGLCEVFNNVAIRPDVAPKDGNISFDISECEAMLPDGIVDYNVQKVYNEVQT</sequence>
<dbReference type="Gene3D" id="3.40.50.1240">
    <property type="entry name" value="Phosphoglycerate mutase-like"/>
    <property type="match status" value="1"/>
</dbReference>
<comment type="caution">
    <text evidence="1">The sequence shown here is derived from an EMBL/GenBank/DDBJ whole genome shotgun (WGS) entry which is preliminary data.</text>
</comment>
<organism evidence="1 2">
    <name type="scientific">Trifolium medium</name>
    <dbReference type="NCBI Taxonomy" id="97028"/>
    <lineage>
        <taxon>Eukaryota</taxon>
        <taxon>Viridiplantae</taxon>
        <taxon>Streptophyta</taxon>
        <taxon>Embryophyta</taxon>
        <taxon>Tracheophyta</taxon>
        <taxon>Spermatophyta</taxon>
        <taxon>Magnoliopsida</taxon>
        <taxon>eudicotyledons</taxon>
        <taxon>Gunneridae</taxon>
        <taxon>Pentapetalae</taxon>
        <taxon>rosids</taxon>
        <taxon>fabids</taxon>
        <taxon>Fabales</taxon>
        <taxon>Fabaceae</taxon>
        <taxon>Papilionoideae</taxon>
        <taxon>50 kb inversion clade</taxon>
        <taxon>NPAAA clade</taxon>
        <taxon>Hologalegina</taxon>
        <taxon>IRL clade</taxon>
        <taxon>Trifolieae</taxon>
        <taxon>Trifolium</taxon>
    </lineage>
</organism>
<dbReference type="InterPro" id="IPR013078">
    <property type="entry name" value="His_Pase_superF_clade-1"/>
</dbReference>
<keyword evidence="2" id="KW-1185">Reference proteome</keyword>